<reference evidence="1 2" key="1">
    <citation type="journal article" date="2016" name="Sci. Rep.">
        <title>The Dendrobium catenatum Lindl. genome sequence provides insights into polysaccharide synthase, floral development and adaptive evolution.</title>
        <authorList>
            <person name="Zhang G.Q."/>
            <person name="Xu Q."/>
            <person name="Bian C."/>
            <person name="Tsai W.C."/>
            <person name="Yeh C.M."/>
            <person name="Liu K.W."/>
            <person name="Yoshida K."/>
            <person name="Zhang L.S."/>
            <person name="Chang S.B."/>
            <person name="Chen F."/>
            <person name="Shi Y."/>
            <person name="Su Y.Y."/>
            <person name="Zhang Y.Q."/>
            <person name="Chen L.J."/>
            <person name="Yin Y."/>
            <person name="Lin M."/>
            <person name="Huang H."/>
            <person name="Deng H."/>
            <person name="Wang Z.W."/>
            <person name="Zhu S.L."/>
            <person name="Zhao X."/>
            <person name="Deng C."/>
            <person name="Niu S.C."/>
            <person name="Huang J."/>
            <person name="Wang M."/>
            <person name="Liu G.H."/>
            <person name="Yang H.J."/>
            <person name="Xiao X.J."/>
            <person name="Hsiao Y.Y."/>
            <person name="Wu W.L."/>
            <person name="Chen Y.Y."/>
            <person name="Mitsuda N."/>
            <person name="Ohme-Takagi M."/>
            <person name="Luo Y.B."/>
            <person name="Van de Peer Y."/>
            <person name="Liu Z.J."/>
        </authorList>
    </citation>
    <scope>NUCLEOTIDE SEQUENCE [LARGE SCALE GENOMIC DNA]</scope>
    <source>
        <tissue evidence="1">The whole plant</tissue>
    </source>
</reference>
<name>A0A2I0W4C3_9ASPA</name>
<evidence type="ECO:0000313" key="2">
    <source>
        <dbReference type="Proteomes" id="UP000233837"/>
    </source>
</evidence>
<keyword evidence="2" id="KW-1185">Reference proteome</keyword>
<protein>
    <submittedName>
        <fullName evidence="1">Uncharacterized protein</fullName>
    </submittedName>
</protein>
<sequence>MRNSLNLDNRTPTSCSFVSTVKETDGHGVLKKIQITEDLDMTKTNDKVHNSFEANLPNSDLLKVRDCEGGELGNCSNHKEINDRPKNLTSYSDSNVWKKKANIKVS</sequence>
<organism evidence="1 2">
    <name type="scientific">Dendrobium catenatum</name>
    <dbReference type="NCBI Taxonomy" id="906689"/>
    <lineage>
        <taxon>Eukaryota</taxon>
        <taxon>Viridiplantae</taxon>
        <taxon>Streptophyta</taxon>
        <taxon>Embryophyta</taxon>
        <taxon>Tracheophyta</taxon>
        <taxon>Spermatophyta</taxon>
        <taxon>Magnoliopsida</taxon>
        <taxon>Liliopsida</taxon>
        <taxon>Asparagales</taxon>
        <taxon>Orchidaceae</taxon>
        <taxon>Epidendroideae</taxon>
        <taxon>Malaxideae</taxon>
        <taxon>Dendrobiinae</taxon>
        <taxon>Dendrobium</taxon>
    </lineage>
</organism>
<evidence type="ECO:0000313" key="1">
    <source>
        <dbReference type="EMBL" id="PKU70501.1"/>
    </source>
</evidence>
<accession>A0A2I0W4C3</accession>
<dbReference type="AlphaFoldDB" id="A0A2I0W4C3"/>
<dbReference type="Proteomes" id="UP000233837">
    <property type="component" value="Unassembled WGS sequence"/>
</dbReference>
<reference evidence="1 2" key="2">
    <citation type="journal article" date="2017" name="Nature">
        <title>The Apostasia genome and the evolution of orchids.</title>
        <authorList>
            <person name="Zhang G.Q."/>
            <person name="Liu K.W."/>
            <person name="Li Z."/>
            <person name="Lohaus R."/>
            <person name="Hsiao Y.Y."/>
            <person name="Niu S.C."/>
            <person name="Wang J.Y."/>
            <person name="Lin Y.C."/>
            <person name="Xu Q."/>
            <person name="Chen L.J."/>
            <person name="Yoshida K."/>
            <person name="Fujiwara S."/>
            <person name="Wang Z.W."/>
            <person name="Zhang Y.Q."/>
            <person name="Mitsuda N."/>
            <person name="Wang M."/>
            <person name="Liu G.H."/>
            <person name="Pecoraro L."/>
            <person name="Huang H.X."/>
            <person name="Xiao X.J."/>
            <person name="Lin M."/>
            <person name="Wu X.Y."/>
            <person name="Wu W.L."/>
            <person name="Chen Y.Y."/>
            <person name="Chang S.B."/>
            <person name="Sakamoto S."/>
            <person name="Ohme-Takagi M."/>
            <person name="Yagi M."/>
            <person name="Zeng S.J."/>
            <person name="Shen C.Y."/>
            <person name="Yeh C.M."/>
            <person name="Luo Y.B."/>
            <person name="Tsai W.C."/>
            <person name="Van de Peer Y."/>
            <person name="Liu Z.J."/>
        </authorList>
    </citation>
    <scope>NUCLEOTIDE SEQUENCE [LARGE SCALE GENOMIC DNA]</scope>
    <source>
        <tissue evidence="1">The whole plant</tissue>
    </source>
</reference>
<dbReference type="EMBL" id="KZ502934">
    <property type="protein sequence ID" value="PKU70501.1"/>
    <property type="molecule type" value="Genomic_DNA"/>
</dbReference>
<proteinExistence type="predicted"/>
<gene>
    <name evidence="1" type="ORF">MA16_Dca025069</name>
</gene>